<protein>
    <submittedName>
        <fullName evidence="2">Uncharacterized protein</fullName>
    </submittedName>
</protein>
<feature type="signal peptide" evidence="1">
    <location>
        <begin position="1"/>
        <end position="21"/>
    </location>
</feature>
<accession>A0AAI8W2K0</accession>
<evidence type="ECO:0000313" key="3">
    <source>
        <dbReference type="Proteomes" id="UP001296104"/>
    </source>
</evidence>
<gene>
    <name evidence="2" type="ORF">LECACI_7A000695</name>
</gene>
<sequence>MGHHFSLTSLLISTLAFNAGARHIHPYKHEAVQIARRQVGPPISATPTDMAAATTSPAILTYITPSPGASPVAITEQSQLVESFVAEYTICELPPQALIPITPVPSTLATTARYHNYSISIPPGTGSCTTIYIPTQTMVCATTLTALVEKVTVTNCAQDITFSSEYGYVLASPTAASNYSGVASAGTAMITPKPTVQRLTTYFIAPWEDVTAGTAPSDVRLKVCAKYANGTNECIEQYEVWQTSLVTRTATTTTSVNISTTIHGPSQVIVETFAANITNQISTFQMSTDMVLEYQTEIETTSRSSVTPTTAPTSYMTVTVENASDGVPDSTTTRTSTIRRTSTTTVFVGTSTATLPDDLLTAASAAASALETALPTSTESVDFLVLRKNKETVTQMQVLCAKRRPLANAAVMRQTSYQAQQLPAFAMVQTLILGLVPLLATFATAAQYFNLIGLSNDEVRIPSADHLITFDISNPDADYDQGGSDYATCKLEWDSEFPPTCWTTCNSTGPAWYARITPSYPYSYTNFSLDIQEFYETVDAPVLNNVSVAIESGE</sequence>
<reference evidence="2" key="1">
    <citation type="submission" date="2023-11" db="EMBL/GenBank/DDBJ databases">
        <authorList>
            <person name="Alioto T."/>
            <person name="Alioto T."/>
            <person name="Gomez Garrido J."/>
        </authorList>
    </citation>
    <scope>NUCLEOTIDE SEQUENCE</scope>
</reference>
<organism evidence="2 3">
    <name type="scientific">Lecanosticta acicola</name>
    <dbReference type="NCBI Taxonomy" id="111012"/>
    <lineage>
        <taxon>Eukaryota</taxon>
        <taxon>Fungi</taxon>
        <taxon>Dikarya</taxon>
        <taxon>Ascomycota</taxon>
        <taxon>Pezizomycotina</taxon>
        <taxon>Dothideomycetes</taxon>
        <taxon>Dothideomycetidae</taxon>
        <taxon>Mycosphaerellales</taxon>
        <taxon>Mycosphaerellaceae</taxon>
        <taxon>Lecanosticta</taxon>
    </lineage>
</organism>
<comment type="caution">
    <text evidence="2">The sequence shown here is derived from an EMBL/GenBank/DDBJ whole genome shotgun (WGS) entry which is preliminary data.</text>
</comment>
<name>A0AAI8W2K0_9PEZI</name>
<dbReference type="AlphaFoldDB" id="A0AAI8W2K0"/>
<dbReference type="Proteomes" id="UP001296104">
    <property type="component" value="Unassembled WGS sequence"/>
</dbReference>
<keyword evidence="1" id="KW-0732">Signal</keyword>
<dbReference type="EMBL" id="CAVMBE010000002">
    <property type="protein sequence ID" value="CAK3790307.1"/>
    <property type="molecule type" value="Genomic_DNA"/>
</dbReference>
<proteinExistence type="predicted"/>
<evidence type="ECO:0000313" key="2">
    <source>
        <dbReference type="EMBL" id="CAK3790307.1"/>
    </source>
</evidence>
<feature type="chain" id="PRO_5042566294" evidence="1">
    <location>
        <begin position="22"/>
        <end position="554"/>
    </location>
</feature>
<evidence type="ECO:0000256" key="1">
    <source>
        <dbReference type="SAM" id="SignalP"/>
    </source>
</evidence>
<keyword evidence="3" id="KW-1185">Reference proteome</keyword>